<gene>
    <name evidence="10" type="ORF">HPB52_013128</name>
</gene>
<dbReference type="PANTHER" id="PTHR12137:SF54">
    <property type="entry name" value="CARBOHYDRATE SULFOTRANSFERASE"/>
    <property type="match status" value="1"/>
</dbReference>
<dbReference type="GO" id="GO:0000139">
    <property type="term" value="C:Golgi membrane"/>
    <property type="evidence" value="ECO:0007669"/>
    <property type="project" value="UniProtKB-SubCell"/>
</dbReference>
<dbReference type="AlphaFoldDB" id="A0A9D4PIX0"/>
<comment type="similarity">
    <text evidence="2 9">Belongs to the sulfotransferase 2 family.</text>
</comment>
<dbReference type="Pfam" id="PF03567">
    <property type="entry name" value="Sulfotransfer_2"/>
    <property type="match status" value="1"/>
</dbReference>
<evidence type="ECO:0000256" key="7">
    <source>
        <dbReference type="ARBA" id="ARBA00023136"/>
    </source>
</evidence>
<dbReference type="VEuPathDB" id="VectorBase:RSAN_030103"/>
<organism evidence="10 11">
    <name type="scientific">Rhipicephalus sanguineus</name>
    <name type="common">Brown dog tick</name>
    <name type="synonym">Ixodes sanguineus</name>
    <dbReference type="NCBI Taxonomy" id="34632"/>
    <lineage>
        <taxon>Eukaryota</taxon>
        <taxon>Metazoa</taxon>
        <taxon>Ecdysozoa</taxon>
        <taxon>Arthropoda</taxon>
        <taxon>Chelicerata</taxon>
        <taxon>Arachnida</taxon>
        <taxon>Acari</taxon>
        <taxon>Parasitiformes</taxon>
        <taxon>Ixodida</taxon>
        <taxon>Ixodoidea</taxon>
        <taxon>Ixodidae</taxon>
        <taxon>Rhipicephalinae</taxon>
        <taxon>Rhipicephalus</taxon>
        <taxon>Rhipicephalus</taxon>
    </lineage>
</organism>
<name>A0A9D4PIX0_RHISA</name>
<keyword evidence="7" id="KW-0472">Membrane</keyword>
<dbReference type="EC" id="2.8.2.-" evidence="9"/>
<evidence type="ECO:0000313" key="10">
    <source>
        <dbReference type="EMBL" id="KAH7943920.1"/>
    </source>
</evidence>
<keyword evidence="5" id="KW-1133">Transmembrane helix</keyword>
<dbReference type="EMBL" id="JABSTV010001253">
    <property type="protein sequence ID" value="KAH7943920.1"/>
    <property type="molecule type" value="Genomic_DNA"/>
</dbReference>
<dbReference type="PANTHER" id="PTHR12137">
    <property type="entry name" value="CARBOHYDRATE SULFOTRANSFERASE"/>
    <property type="match status" value="1"/>
</dbReference>
<evidence type="ECO:0000256" key="3">
    <source>
        <dbReference type="ARBA" id="ARBA00022679"/>
    </source>
</evidence>
<keyword evidence="8 9" id="KW-0325">Glycoprotein</keyword>
<comment type="caution">
    <text evidence="10">The sequence shown here is derived from an EMBL/GenBank/DDBJ whole genome shotgun (WGS) entry which is preliminary data.</text>
</comment>
<evidence type="ECO:0000256" key="5">
    <source>
        <dbReference type="ARBA" id="ARBA00022989"/>
    </source>
</evidence>
<dbReference type="InterPro" id="IPR018011">
    <property type="entry name" value="Carb_sulfotrans_8-10"/>
</dbReference>
<evidence type="ECO:0000256" key="8">
    <source>
        <dbReference type="ARBA" id="ARBA00023180"/>
    </source>
</evidence>
<proteinExistence type="inferred from homology"/>
<protein>
    <recommendedName>
        <fullName evidence="9">Carbohydrate sulfotransferase</fullName>
        <ecNumber evidence="9">2.8.2.-</ecNumber>
    </recommendedName>
</protein>
<keyword evidence="11" id="KW-1185">Reference proteome</keyword>
<dbReference type="GO" id="GO:0008146">
    <property type="term" value="F:sulfotransferase activity"/>
    <property type="evidence" value="ECO:0007669"/>
    <property type="project" value="InterPro"/>
</dbReference>
<keyword evidence="3 9" id="KW-0808">Transferase</keyword>
<comment type="subcellular location">
    <subcellularLocation>
        <location evidence="1 9">Golgi apparatus membrane</location>
        <topology evidence="1 9">Single-pass type II membrane protein</topology>
    </subcellularLocation>
</comment>
<evidence type="ECO:0000256" key="2">
    <source>
        <dbReference type="ARBA" id="ARBA00006339"/>
    </source>
</evidence>
<evidence type="ECO:0000256" key="6">
    <source>
        <dbReference type="ARBA" id="ARBA00023034"/>
    </source>
</evidence>
<keyword evidence="4" id="KW-0812">Transmembrane</keyword>
<keyword evidence="9" id="KW-0735">Signal-anchor</keyword>
<keyword evidence="9" id="KW-0119">Carbohydrate metabolism</keyword>
<evidence type="ECO:0000256" key="4">
    <source>
        <dbReference type="ARBA" id="ARBA00022692"/>
    </source>
</evidence>
<evidence type="ECO:0000313" key="11">
    <source>
        <dbReference type="Proteomes" id="UP000821837"/>
    </source>
</evidence>
<dbReference type="InterPro" id="IPR005331">
    <property type="entry name" value="Sulfotransferase"/>
</dbReference>
<sequence>MVAITMTPGYVVLLLDREQFNTGPAQARAELELFILQIKVLFVRDPFERLVSAFEHKAGKPRDRERFFYDVCWDRILARNNGSNNTITNSTRAITFPQFVDYLLGVLVSQWDEHWAPYYSRCEPCLFRYNFVGHLEMAGQNMVLL</sequence>
<dbReference type="Proteomes" id="UP000821837">
    <property type="component" value="Unassembled WGS sequence"/>
</dbReference>
<evidence type="ECO:0000256" key="9">
    <source>
        <dbReference type="RuleBase" id="RU364020"/>
    </source>
</evidence>
<dbReference type="GO" id="GO:0016051">
    <property type="term" value="P:carbohydrate biosynthetic process"/>
    <property type="evidence" value="ECO:0007669"/>
    <property type="project" value="InterPro"/>
</dbReference>
<accession>A0A9D4PIX0</accession>
<evidence type="ECO:0000256" key="1">
    <source>
        <dbReference type="ARBA" id="ARBA00004323"/>
    </source>
</evidence>
<reference evidence="10" key="1">
    <citation type="journal article" date="2020" name="Cell">
        <title>Large-Scale Comparative Analyses of Tick Genomes Elucidate Their Genetic Diversity and Vector Capacities.</title>
        <authorList>
            <consortium name="Tick Genome and Microbiome Consortium (TIGMIC)"/>
            <person name="Jia N."/>
            <person name="Wang J."/>
            <person name="Shi W."/>
            <person name="Du L."/>
            <person name="Sun Y."/>
            <person name="Zhan W."/>
            <person name="Jiang J.F."/>
            <person name="Wang Q."/>
            <person name="Zhang B."/>
            <person name="Ji P."/>
            <person name="Bell-Sakyi L."/>
            <person name="Cui X.M."/>
            <person name="Yuan T.T."/>
            <person name="Jiang B.G."/>
            <person name="Yang W.F."/>
            <person name="Lam T.T."/>
            <person name="Chang Q.C."/>
            <person name="Ding S.J."/>
            <person name="Wang X.J."/>
            <person name="Zhu J.G."/>
            <person name="Ruan X.D."/>
            <person name="Zhao L."/>
            <person name="Wei J.T."/>
            <person name="Ye R.Z."/>
            <person name="Que T.C."/>
            <person name="Du C.H."/>
            <person name="Zhou Y.H."/>
            <person name="Cheng J.X."/>
            <person name="Dai P.F."/>
            <person name="Guo W.B."/>
            <person name="Han X.H."/>
            <person name="Huang E.J."/>
            <person name="Li L.F."/>
            <person name="Wei W."/>
            <person name="Gao Y.C."/>
            <person name="Liu J.Z."/>
            <person name="Shao H.Z."/>
            <person name="Wang X."/>
            <person name="Wang C.C."/>
            <person name="Yang T.C."/>
            <person name="Huo Q.B."/>
            <person name="Li W."/>
            <person name="Chen H.Y."/>
            <person name="Chen S.E."/>
            <person name="Zhou L.G."/>
            <person name="Ni X.B."/>
            <person name="Tian J.H."/>
            <person name="Sheng Y."/>
            <person name="Liu T."/>
            <person name="Pan Y.S."/>
            <person name="Xia L.Y."/>
            <person name="Li J."/>
            <person name="Zhao F."/>
            <person name="Cao W.C."/>
        </authorList>
    </citation>
    <scope>NUCLEOTIDE SEQUENCE</scope>
    <source>
        <strain evidence="10">Rsan-2018</strain>
    </source>
</reference>
<reference evidence="10" key="2">
    <citation type="submission" date="2021-09" db="EMBL/GenBank/DDBJ databases">
        <authorList>
            <person name="Jia N."/>
            <person name="Wang J."/>
            <person name="Shi W."/>
            <person name="Du L."/>
            <person name="Sun Y."/>
            <person name="Zhan W."/>
            <person name="Jiang J."/>
            <person name="Wang Q."/>
            <person name="Zhang B."/>
            <person name="Ji P."/>
            <person name="Sakyi L.B."/>
            <person name="Cui X."/>
            <person name="Yuan T."/>
            <person name="Jiang B."/>
            <person name="Yang W."/>
            <person name="Lam T.T.-Y."/>
            <person name="Chang Q."/>
            <person name="Ding S."/>
            <person name="Wang X."/>
            <person name="Zhu J."/>
            <person name="Ruan X."/>
            <person name="Zhao L."/>
            <person name="Wei J."/>
            <person name="Que T."/>
            <person name="Du C."/>
            <person name="Cheng J."/>
            <person name="Dai P."/>
            <person name="Han X."/>
            <person name="Huang E."/>
            <person name="Gao Y."/>
            <person name="Liu J."/>
            <person name="Shao H."/>
            <person name="Ye R."/>
            <person name="Li L."/>
            <person name="Wei W."/>
            <person name="Wang X."/>
            <person name="Wang C."/>
            <person name="Huo Q."/>
            <person name="Li W."/>
            <person name="Guo W."/>
            <person name="Chen H."/>
            <person name="Chen S."/>
            <person name="Zhou L."/>
            <person name="Zhou L."/>
            <person name="Ni X."/>
            <person name="Tian J."/>
            <person name="Zhou Y."/>
            <person name="Sheng Y."/>
            <person name="Liu T."/>
            <person name="Pan Y."/>
            <person name="Xia L."/>
            <person name="Li J."/>
            <person name="Zhao F."/>
            <person name="Cao W."/>
        </authorList>
    </citation>
    <scope>NUCLEOTIDE SEQUENCE</scope>
    <source>
        <strain evidence="10">Rsan-2018</strain>
        <tissue evidence="10">Larvae</tissue>
    </source>
</reference>
<keyword evidence="6 9" id="KW-0333">Golgi apparatus</keyword>